<protein>
    <submittedName>
        <fullName evidence="1">CRISPR-associated Csy2 family protein</fullName>
    </submittedName>
</protein>
<evidence type="ECO:0000313" key="2">
    <source>
        <dbReference type="Proteomes" id="UP000295729"/>
    </source>
</evidence>
<comment type="caution">
    <text evidence="1">The sequence shown here is derived from an EMBL/GenBank/DDBJ whole genome shotgun (WGS) entry which is preliminary data.</text>
</comment>
<dbReference type="AlphaFoldDB" id="A0A4R6X3S4"/>
<accession>A0A4R6X3S4</accession>
<dbReference type="InterPro" id="IPR013398">
    <property type="entry name" value="CRISPR-assoc_prot_Csy2"/>
</dbReference>
<dbReference type="OrthoDB" id="1550641at2"/>
<sequence>MDKLLVIKHLEVEGANAIAGLTWGFPAMTNFLGFTHALQRKVHEKISTSILLDSCAVICHASQPQTYNNNMSREHYFALTRNPLVLKGKEAVTAPFNEEGKMRMDVSLLIDINSAEEDSYLEPDDLEDLKEWIPNIIPTMRLAGGSISGFETVELILDAGAKNRDDHARKRFLRQFLPGFALVSRQDVLEKHIEQTQLSPLDAWLDFSTRKMRAEIPEKEDDKAKWVVDRPEFSGWLKPIMIGYQGISELYEAGQVGHVRDRDVPVQFVESVYSLGQWVSPHRITNIEHLLWTHSYEAERSLYLCNNAFEPDTSHLLNDEYSNTEEQ</sequence>
<dbReference type="CDD" id="cd09736">
    <property type="entry name" value="Csy2_I-F"/>
    <property type="match status" value="1"/>
</dbReference>
<dbReference type="RefSeq" id="WP_133564014.1">
    <property type="nucleotide sequence ID" value="NZ_SNZA01000005.1"/>
</dbReference>
<dbReference type="Proteomes" id="UP000295729">
    <property type="component" value="Unassembled WGS sequence"/>
</dbReference>
<name>A0A4R6X3S4_9GAMM</name>
<gene>
    <name evidence="1" type="ORF">C8D85_2926</name>
</gene>
<reference evidence="1 2" key="1">
    <citation type="submission" date="2019-03" db="EMBL/GenBank/DDBJ databases">
        <title>Genomic Encyclopedia of Type Strains, Phase IV (KMG-IV): sequencing the most valuable type-strain genomes for metagenomic binning, comparative biology and taxonomic classification.</title>
        <authorList>
            <person name="Goeker M."/>
        </authorList>
    </citation>
    <scope>NUCLEOTIDE SEQUENCE [LARGE SCALE GENOMIC DNA]</scope>
    <source>
        <strain evidence="1 2">DSM 5604</strain>
    </source>
</reference>
<dbReference type="NCBIfam" id="TIGR02565">
    <property type="entry name" value="cas_Csy2"/>
    <property type="match status" value="1"/>
</dbReference>
<dbReference type="EMBL" id="SNZA01000005">
    <property type="protein sequence ID" value="TDR06739.1"/>
    <property type="molecule type" value="Genomic_DNA"/>
</dbReference>
<organism evidence="1 2">
    <name type="scientific">Marinomonas communis</name>
    <dbReference type="NCBI Taxonomy" id="28254"/>
    <lineage>
        <taxon>Bacteria</taxon>
        <taxon>Pseudomonadati</taxon>
        <taxon>Pseudomonadota</taxon>
        <taxon>Gammaproteobacteria</taxon>
        <taxon>Oceanospirillales</taxon>
        <taxon>Oceanospirillaceae</taxon>
        <taxon>Marinomonas</taxon>
    </lineage>
</organism>
<evidence type="ECO:0000313" key="1">
    <source>
        <dbReference type="EMBL" id="TDR06739.1"/>
    </source>
</evidence>
<keyword evidence="2" id="KW-1185">Reference proteome</keyword>
<proteinExistence type="predicted"/>
<dbReference type="Pfam" id="PF09614">
    <property type="entry name" value="Cas_Csy2"/>
    <property type="match status" value="1"/>
</dbReference>